<organism evidence="6 7">
    <name type="scientific">Metschnikowia aff. pulcherrima</name>
    <dbReference type="NCBI Taxonomy" id="2163413"/>
    <lineage>
        <taxon>Eukaryota</taxon>
        <taxon>Fungi</taxon>
        <taxon>Dikarya</taxon>
        <taxon>Ascomycota</taxon>
        <taxon>Saccharomycotina</taxon>
        <taxon>Pichiomycetes</taxon>
        <taxon>Metschnikowiaceae</taxon>
        <taxon>Metschnikowia</taxon>
    </lineage>
</organism>
<evidence type="ECO:0000256" key="3">
    <source>
        <dbReference type="PROSITE-ProRule" id="PRU10141"/>
    </source>
</evidence>
<dbReference type="Gene3D" id="1.10.510.10">
    <property type="entry name" value="Transferase(Phosphotransferase) domain 1"/>
    <property type="match status" value="1"/>
</dbReference>
<feature type="binding site" evidence="3">
    <location>
        <position position="272"/>
    </location>
    <ligand>
        <name>ATP</name>
        <dbReference type="ChEBI" id="CHEBI:30616"/>
    </ligand>
</feature>
<dbReference type="InterPro" id="IPR017441">
    <property type="entry name" value="Protein_kinase_ATP_BS"/>
</dbReference>
<dbReference type="EMBL" id="CP034457">
    <property type="protein sequence ID" value="QBM87179.1"/>
    <property type="molecule type" value="Genomic_DNA"/>
</dbReference>
<keyword evidence="6" id="KW-0808">Transferase</keyword>
<keyword evidence="1 3" id="KW-0547">Nucleotide-binding</keyword>
<feature type="compositionally biased region" description="Basic and acidic residues" evidence="4">
    <location>
        <begin position="23"/>
        <end position="34"/>
    </location>
</feature>
<feature type="region of interest" description="Disordered" evidence="4">
    <location>
        <begin position="1"/>
        <end position="84"/>
    </location>
</feature>
<dbReference type="PROSITE" id="PS00108">
    <property type="entry name" value="PROTEIN_KINASE_ST"/>
    <property type="match status" value="1"/>
</dbReference>
<sequence length="634" mass="72305">MGLFFKRSSAKKAAASLAVPLGKESDRSVEDKPKKSQLPQSPEPQTGRRRSEVLSQNFPQKLLVPQQADSPAHPQKKRISTVVDDSHFDDFEKDDYENHLAEERYSDGTESSDDEDYEEHTHILLERDRSHSISQLSALMGYCGLGQLENKELLKKLANEVLKRTFSLLASGLKIHRLSPTMRLTDPHFHDSVIGEHQLELLNLLKTLIDKFLDTTAEGKSPYDLLKNNKTLYDRYGSVKDIIGRGAYGVIRIVDSAEKQGNSTRSRTFAVKELHKRPSTSTKAQETKEQFIDRVISEFILSSTLNNKHVVRTLDLMITLPEKSRIGNCNLYEEVRVSQVMDCTSGGDLFHYCKKSITNHEYLSIDEVDCMVKQITKGLWYIHSHGVAHCDLKLENILLENDPNSIRMVDGKKRCRVNLKISDFGKSSVVRTQWDTLEQLSTSGFAIGSEPYMAPEEHTNAHQGISLLKKDCWALGVIVLILFNIRRSFFFKSNGAQCQLEFYDTKEDETDTRTYGAAYLWQTTEAKSLKLGKYKDPVFAEYVKTAMVAHYDSKSKEWSMQKRGKFIPIETMFDIPSHFKDPGYDNDVEAFEKDDFDLRKFCTYKLLDLNPKKRLDAGAFLKSDWLAPVECCGD</sequence>
<dbReference type="PANTHER" id="PTHR44167">
    <property type="entry name" value="OVARIAN-SPECIFIC SERINE/THREONINE-PROTEIN KINASE LOK-RELATED"/>
    <property type="match status" value="1"/>
</dbReference>
<dbReference type="SUPFAM" id="SSF56112">
    <property type="entry name" value="Protein kinase-like (PK-like)"/>
    <property type="match status" value="1"/>
</dbReference>
<dbReference type="Proteomes" id="UP000292447">
    <property type="component" value="Chromosome II"/>
</dbReference>
<dbReference type="STRING" id="2163413.A0A4P6XKE2"/>
<evidence type="ECO:0000256" key="2">
    <source>
        <dbReference type="ARBA" id="ARBA00022840"/>
    </source>
</evidence>
<dbReference type="AlphaFoldDB" id="A0A4P6XKE2"/>
<keyword evidence="2 3" id="KW-0067">ATP-binding</keyword>
<dbReference type="Pfam" id="PF00069">
    <property type="entry name" value="Pkinase"/>
    <property type="match status" value="1"/>
</dbReference>
<keyword evidence="7" id="KW-1185">Reference proteome</keyword>
<proteinExistence type="predicted"/>
<evidence type="ECO:0000313" key="6">
    <source>
        <dbReference type="EMBL" id="QBM87179.1"/>
    </source>
</evidence>
<evidence type="ECO:0000259" key="5">
    <source>
        <dbReference type="PROSITE" id="PS50011"/>
    </source>
</evidence>
<dbReference type="GO" id="GO:0005524">
    <property type="term" value="F:ATP binding"/>
    <property type="evidence" value="ECO:0007669"/>
    <property type="project" value="UniProtKB-UniRule"/>
</dbReference>
<dbReference type="PANTHER" id="PTHR44167:SF24">
    <property type="entry name" value="SERINE_THREONINE-PROTEIN KINASE CHK2"/>
    <property type="match status" value="1"/>
</dbReference>
<dbReference type="InterPro" id="IPR000719">
    <property type="entry name" value="Prot_kinase_dom"/>
</dbReference>
<reference evidence="7" key="1">
    <citation type="submission" date="2019-03" db="EMBL/GenBank/DDBJ databases">
        <title>Snf2 controls pulcherriminic acid biosynthesis and connects pigmentation and antifungal activity of the yeast Metschnikowia pulcherrima.</title>
        <authorList>
            <person name="Gore-Lloyd D."/>
            <person name="Sumann I."/>
            <person name="Brachmann A.O."/>
            <person name="Schneeberger K."/>
            <person name="Ortiz-Merino R.A."/>
            <person name="Moreno-Beltran M."/>
            <person name="Schlaefli M."/>
            <person name="Kirner P."/>
            <person name="Santos Kron A."/>
            <person name="Wolfe K.H."/>
            <person name="Piel J."/>
            <person name="Ahrens C.H."/>
            <person name="Henk D."/>
            <person name="Freimoser F.M."/>
        </authorList>
    </citation>
    <scope>NUCLEOTIDE SEQUENCE [LARGE SCALE GENOMIC DNA]</scope>
    <source>
        <strain evidence="7">APC 1.2</strain>
    </source>
</reference>
<evidence type="ECO:0000256" key="4">
    <source>
        <dbReference type="SAM" id="MobiDB-lite"/>
    </source>
</evidence>
<dbReference type="SMART" id="SM00220">
    <property type="entry name" value="S_TKc"/>
    <property type="match status" value="1"/>
</dbReference>
<dbReference type="GO" id="GO:0030447">
    <property type="term" value="P:filamentous growth"/>
    <property type="evidence" value="ECO:0007669"/>
    <property type="project" value="UniProtKB-ARBA"/>
</dbReference>
<evidence type="ECO:0000313" key="7">
    <source>
        <dbReference type="Proteomes" id="UP000292447"/>
    </source>
</evidence>
<name>A0A4P6XKE2_9ASCO</name>
<dbReference type="PROSITE" id="PS00107">
    <property type="entry name" value="PROTEIN_KINASE_ATP"/>
    <property type="match status" value="1"/>
</dbReference>
<dbReference type="Gene3D" id="3.30.200.20">
    <property type="entry name" value="Phosphorylase Kinase, domain 1"/>
    <property type="match status" value="1"/>
</dbReference>
<evidence type="ECO:0000256" key="1">
    <source>
        <dbReference type="ARBA" id="ARBA00022741"/>
    </source>
</evidence>
<gene>
    <name evidence="6" type="primary">MPUL0B03780</name>
    <name evidence="6" type="ORF">METSCH_B03780</name>
</gene>
<dbReference type="GO" id="GO:0004672">
    <property type="term" value="F:protein kinase activity"/>
    <property type="evidence" value="ECO:0007669"/>
    <property type="project" value="InterPro"/>
</dbReference>
<keyword evidence="6" id="KW-0418">Kinase</keyword>
<dbReference type="InterPro" id="IPR008271">
    <property type="entry name" value="Ser/Thr_kinase_AS"/>
</dbReference>
<dbReference type="InterPro" id="IPR011009">
    <property type="entry name" value="Kinase-like_dom_sf"/>
</dbReference>
<feature type="region of interest" description="Disordered" evidence="4">
    <location>
        <begin position="96"/>
        <end position="116"/>
    </location>
</feature>
<dbReference type="PROSITE" id="PS50011">
    <property type="entry name" value="PROTEIN_KINASE_DOM"/>
    <property type="match status" value="1"/>
</dbReference>
<feature type="domain" description="Protein kinase" evidence="5">
    <location>
        <begin position="237"/>
        <end position="626"/>
    </location>
</feature>
<feature type="compositionally biased region" description="Basic and acidic residues" evidence="4">
    <location>
        <begin position="96"/>
        <end position="107"/>
    </location>
</feature>
<protein>
    <submittedName>
        <fullName evidence="6">Protein kinase domain-containing protein</fullName>
    </submittedName>
</protein>
<accession>A0A4P6XKE2</accession>